<keyword evidence="1" id="KW-0472">Membrane</keyword>
<dbReference type="AlphaFoldDB" id="A0A2T0S8J3"/>
<dbReference type="EMBL" id="PVTE01000025">
    <property type="protein sequence ID" value="PRY29745.1"/>
    <property type="molecule type" value="Genomic_DNA"/>
</dbReference>
<gene>
    <name evidence="2" type="ORF">CLV58_1257</name>
</gene>
<dbReference type="Proteomes" id="UP000238375">
    <property type="component" value="Unassembled WGS sequence"/>
</dbReference>
<feature type="transmembrane region" description="Helical" evidence="1">
    <location>
        <begin position="26"/>
        <end position="50"/>
    </location>
</feature>
<evidence type="ECO:0000313" key="3">
    <source>
        <dbReference type="Proteomes" id="UP000238375"/>
    </source>
</evidence>
<accession>A0A2T0S8J3</accession>
<evidence type="ECO:0000256" key="1">
    <source>
        <dbReference type="SAM" id="Phobius"/>
    </source>
</evidence>
<keyword evidence="1" id="KW-1133">Transmembrane helix</keyword>
<sequence length="87" mass="9883">MNSFLVIWSLTDPATTNSITPYTKSWWLWTASLSLIGLVFLLTVVLIMLIHNSDKLFSALVPEKRSQIRSNEEVHELLSESAKSSLY</sequence>
<protein>
    <submittedName>
        <fullName evidence="2">Uncharacterized protein</fullName>
    </submittedName>
</protein>
<proteinExistence type="predicted"/>
<keyword evidence="1" id="KW-0812">Transmembrane</keyword>
<reference evidence="2 3" key="1">
    <citation type="submission" date="2018-03" db="EMBL/GenBank/DDBJ databases">
        <title>Genomic Encyclopedia of Archaeal and Bacterial Type Strains, Phase II (KMG-II): from individual species to whole genera.</title>
        <authorList>
            <person name="Goeker M."/>
        </authorList>
    </citation>
    <scope>NUCLEOTIDE SEQUENCE [LARGE SCALE GENOMIC DNA]</scope>
    <source>
        <strain evidence="2 3">DSM 28354</strain>
    </source>
</reference>
<comment type="caution">
    <text evidence="2">The sequence shown here is derived from an EMBL/GenBank/DDBJ whole genome shotgun (WGS) entry which is preliminary data.</text>
</comment>
<keyword evidence="3" id="KW-1185">Reference proteome</keyword>
<evidence type="ECO:0000313" key="2">
    <source>
        <dbReference type="EMBL" id="PRY29745.1"/>
    </source>
</evidence>
<organism evidence="2 3">
    <name type="scientific">Spirosoma oryzae</name>
    <dbReference type="NCBI Taxonomy" id="1469603"/>
    <lineage>
        <taxon>Bacteria</taxon>
        <taxon>Pseudomonadati</taxon>
        <taxon>Bacteroidota</taxon>
        <taxon>Cytophagia</taxon>
        <taxon>Cytophagales</taxon>
        <taxon>Cytophagaceae</taxon>
        <taxon>Spirosoma</taxon>
    </lineage>
</organism>
<name>A0A2T0S8J3_9BACT</name>